<dbReference type="InterPro" id="IPR042092">
    <property type="entry name" value="PsdUridine_s_RsuA/RluB/E/F_cat"/>
</dbReference>
<reference evidence="11" key="1">
    <citation type="journal article" date="2019" name="Int. J. Syst. Evol. Microbiol.">
        <title>The Global Catalogue of Microorganisms (GCM) 10K type strain sequencing project: providing services to taxonomists for standard genome sequencing and annotation.</title>
        <authorList>
            <consortium name="The Broad Institute Genomics Platform"/>
            <consortium name="The Broad Institute Genome Sequencing Center for Infectious Disease"/>
            <person name="Wu L."/>
            <person name="Ma J."/>
        </authorList>
    </citation>
    <scope>NUCLEOTIDE SEQUENCE [LARGE SCALE GENOMIC DNA]</scope>
    <source>
        <strain evidence="11">CGMCC 4.7608</strain>
    </source>
</reference>
<keyword evidence="11" id="KW-1185">Reference proteome</keyword>
<evidence type="ECO:0000256" key="4">
    <source>
        <dbReference type="ARBA" id="ARBA00036749"/>
    </source>
</evidence>
<dbReference type="InterPro" id="IPR000748">
    <property type="entry name" value="PsdUridine_synth_RsuA/RluB/E/F"/>
</dbReference>
<dbReference type="PROSITE" id="PS01149">
    <property type="entry name" value="PSI_RSU"/>
    <property type="match status" value="1"/>
</dbReference>
<dbReference type="SUPFAM" id="SSF55120">
    <property type="entry name" value="Pseudouridine synthase"/>
    <property type="match status" value="1"/>
</dbReference>
<evidence type="ECO:0000259" key="9">
    <source>
        <dbReference type="Pfam" id="PF01479"/>
    </source>
</evidence>
<dbReference type="InterPro" id="IPR006145">
    <property type="entry name" value="PsdUridine_synth_RsuA/RluA"/>
</dbReference>
<evidence type="ECO:0000256" key="3">
    <source>
        <dbReference type="ARBA" id="ARBA00023235"/>
    </source>
</evidence>
<evidence type="ECO:0000313" key="11">
    <source>
        <dbReference type="Proteomes" id="UP001595999"/>
    </source>
</evidence>
<dbReference type="CDD" id="cd02553">
    <property type="entry name" value="PseudoU_synth_RsuA"/>
    <property type="match status" value="1"/>
</dbReference>
<dbReference type="GO" id="GO:0016853">
    <property type="term" value="F:isomerase activity"/>
    <property type="evidence" value="ECO:0007669"/>
    <property type="project" value="UniProtKB-KW"/>
</dbReference>
<dbReference type="PANTHER" id="PTHR47683">
    <property type="entry name" value="PSEUDOURIDINE SYNTHASE FAMILY PROTEIN-RELATED"/>
    <property type="match status" value="1"/>
</dbReference>
<sequence length="236" mass="26516">MMELYRLLQQQGFGGRKECRQLIDYGLVELNGEIVDNYRQQVELADIRQLVVDDKPWGVVTGPLYLLFHKPPNYETSHKPQHNPGIYRLLPYQFGNLGITAVGRLDVDTTGLILLTNDGQFVHALSSPKKLVPKCYQVTLKHAASEEFIAKLQSGVYLNDEGAEFAADSIEQLDSHVILLTITQGKYHQVKRMVAAASNRVEQLHRISLGEVTLGELPQGEWRHLSAEELASLGWA</sequence>
<dbReference type="InterPro" id="IPR018496">
    <property type="entry name" value="PsdUridine_synth_RsuA/RluB_CS"/>
</dbReference>
<dbReference type="InterPro" id="IPR050343">
    <property type="entry name" value="RsuA_PseudoU_synthase"/>
</dbReference>
<dbReference type="EMBL" id="JBHSEK010000003">
    <property type="protein sequence ID" value="MFC4489331.1"/>
    <property type="molecule type" value="Genomic_DNA"/>
</dbReference>
<dbReference type="CDD" id="cd00165">
    <property type="entry name" value="S4"/>
    <property type="match status" value="1"/>
</dbReference>
<protein>
    <recommendedName>
        <fullName evidence="7">Pseudouridine synthase</fullName>
        <ecNumber evidence="7">5.4.99.-</ecNumber>
    </recommendedName>
</protein>
<feature type="domain" description="Pseudouridine synthase RsuA/RluA-like" evidence="8">
    <location>
        <begin position="65"/>
        <end position="196"/>
    </location>
</feature>
<dbReference type="Gene3D" id="3.30.70.1560">
    <property type="entry name" value="Alpha-L RNA-binding motif"/>
    <property type="match status" value="1"/>
</dbReference>
<dbReference type="EC" id="5.4.99.-" evidence="7"/>
<accession>A0ABV8ZRM1</accession>
<gene>
    <name evidence="10" type="ORF">ACFO0R_06835</name>
</gene>
<dbReference type="InterPro" id="IPR036986">
    <property type="entry name" value="S4_RNA-bd_sf"/>
</dbReference>
<evidence type="ECO:0000256" key="2">
    <source>
        <dbReference type="ARBA" id="ARBA00022884"/>
    </source>
</evidence>
<dbReference type="Gene3D" id="3.30.70.580">
    <property type="entry name" value="Pseudouridine synthase I, catalytic domain, N-terminal subdomain"/>
    <property type="match status" value="1"/>
</dbReference>
<dbReference type="InterPro" id="IPR020094">
    <property type="entry name" value="TruA/RsuA/RluB/E/F_N"/>
</dbReference>
<dbReference type="PANTHER" id="PTHR47683:SF4">
    <property type="entry name" value="PSEUDOURIDINE SYNTHASE"/>
    <property type="match status" value="1"/>
</dbReference>
<dbReference type="RefSeq" id="WP_231465167.1">
    <property type="nucleotide sequence ID" value="NZ_JAJOHW010000172.1"/>
</dbReference>
<evidence type="ECO:0000256" key="5">
    <source>
        <dbReference type="ARBA" id="ARBA00037590"/>
    </source>
</evidence>
<keyword evidence="3 7" id="KW-0413">Isomerase</keyword>
<proteinExistence type="inferred from homology"/>
<organism evidence="10 11">
    <name type="scientific">Chromobacterium aquaticum</name>
    <dbReference type="NCBI Taxonomy" id="467180"/>
    <lineage>
        <taxon>Bacteria</taxon>
        <taxon>Pseudomonadati</taxon>
        <taxon>Pseudomonadota</taxon>
        <taxon>Betaproteobacteria</taxon>
        <taxon>Neisseriales</taxon>
        <taxon>Chromobacteriaceae</taxon>
        <taxon>Chromobacterium</taxon>
    </lineage>
</organism>
<dbReference type="Pfam" id="PF01479">
    <property type="entry name" value="S4"/>
    <property type="match status" value="1"/>
</dbReference>
<dbReference type="Pfam" id="PF00849">
    <property type="entry name" value="PseudoU_synth_2"/>
    <property type="match status" value="1"/>
</dbReference>
<comment type="catalytic activity">
    <reaction evidence="4">
        <text>uridine(516) in 16S rRNA = pseudouridine(516) in 16S rRNA</text>
        <dbReference type="Rhea" id="RHEA:38867"/>
        <dbReference type="Rhea" id="RHEA-COMP:10089"/>
        <dbReference type="Rhea" id="RHEA-COMP:10090"/>
        <dbReference type="ChEBI" id="CHEBI:65314"/>
        <dbReference type="ChEBI" id="CHEBI:65315"/>
        <dbReference type="EC" id="5.4.99.19"/>
    </reaction>
</comment>
<name>A0ABV8ZRM1_9NEIS</name>
<evidence type="ECO:0000313" key="10">
    <source>
        <dbReference type="EMBL" id="MFC4489331.1"/>
    </source>
</evidence>
<keyword evidence="2 6" id="KW-0694">RNA-binding</keyword>
<dbReference type="PROSITE" id="PS50889">
    <property type="entry name" value="S4"/>
    <property type="match status" value="1"/>
</dbReference>
<evidence type="ECO:0000256" key="6">
    <source>
        <dbReference type="PROSITE-ProRule" id="PRU00182"/>
    </source>
</evidence>
<comment type="similarity">
    <text evidence="1 7">Belongs to the pseudouridine synthase RsuA family.</text>
</comment>
<evidence type="ECO:0000256" key="7">
    <source>
        <dbReference type="RuleBase" id="RU003887"/>
    </source>
</evidence>
<dbReference type="Gene3D" id="3.10.290.10">
    <property type="entry name" value="RNA-binding S4 domain"/>
    <property type="match status" value="1"/>
</dbReference>
<dbReference type="Proteomes" id="UP001595999">
    <property type="component" value="Unassembled WGS sequence"/>
</dbReference>
<comment type="function">
    <text evidence="5">Responsible for synthesis of pseudouridine from uracil-516 in 16S ribosomal RNA.</text>
</comment>
<dbReference type="SUPFAM" id="SSF55174">
    <property type="entry name" value="Alpha-L RNA-binding motif"/>
    <property type="match status" value="1"/>
</dbReference>
<feature type="domain" description="RNA-binding S4" evidence="9">
    <location>
        <begin position="7"/>
        <end position="46"/>
    </location>
</feature>
<evidence type="ECO:0000256" key="1">
    <source>
        <dbReference type="ARBA" id="ARBA00008348"/>
    </source>
</evidence>
<dbReference type="InterPro" id="IPR020103">
    <property type="entry name" value="PsdUridine_synth_cat_dom_sf"/>
</dbReference>
<dbReference type="InterPro" id="IPR002942">
    <property type="entry name" value="S4_RNA-bd"/>
</dbReference>
<evidence type="ECO:0000259" key="8">
    <source>
        <dbReference type="Pfam" id="PF00849"/>
    </source>
</evidence>
<dbReference type="NCBIfam" id="TIGR00093">
    <property type="entry name" value="pseudouridine synthase"/>
    <property type="match status" value="1"/>
</dbReference>
<comment type="caution">
    <text evidence="10">The sequence shown here is derived from an EMBL/GenBank/DDBJ whole genome shotgun (WGS) entry which is preliminary data.</text>
</comment>